<proteinExistence type="predicted"/>
<accession>A0A2M7TFK3</accession>
<protein>
    <submittedName>
        <fullName evidence="1">Uncharacterized protein</fullName>
    </submittedName>
</protein>
<organism evidence="1 2">
    <name type="scientific">candidate division WWE3 bacterium CG_4_10_14_0_2_um_filter_41_14</name>
    <dbReference type="NCBI Taxonomy" id="1975072"/>
    <lineage>
        <taxon>Bacteria</taxon>
        <taxon>Katanobacteria</taxon>
    </lineage>
</organism>
<gene>
    <name evidence="1" type="ORF">COY32_06145</name>
</gene>
<dbReference type="Gene3D" id="3.40.630.30">
    <property type="match status" value="1"/>
</dbReference>
<dbReference type="Proteomes" id="UP000228920">
    <property type="component" value="Unassembled WGS sequence"/>
</dbReference>
<sequence>MLLLRTLRKDKIMLTDGFVTFPFQQGIKFGVVCNGNPFRIEAARLVEQTYVHRFGWLLEDSEVLQKDLDPTGRLDCSRTVVGVDGNEKVIITLTLFTSCKEVDGRPLRFPLEEGGLVLPLRFCDRTKVAELGRFAKLPEAREFLGLGVYNLVVKLLEASDLRYLIMTVNWGVLSDLWLAGIIPEILGPPESYYGAPESIFAVIDTKYAFELLAISNPYALKCIGIGTKYEHMKFGIDGIRYFVIALYSTIKFLGVKGLKIWAIQLKRQAKFVAKFWSKRIRKFLNREWLVKIDMGY</sequence>
<evidence type="ECO:0000313" key="1">
    <source>
        <dbReference type="EMBL" id="PIZ44651.1"/>
    </source>
</evidence>
<reference evidence="2" key="1">
    <citation type="submission" date="2017-09" db="EMBL/GenBank/DDBJ databases">
        <title>Depth-based differentiation of microbial function through sediment-hosted aquifers and enrichment of novel symbionts in the deep terrestrial subsurface.</title>
        <authorList>
            <person name="Probst A.J."/>
            <person name="Ladd B."/>
            <person name="Jarett J.K."/>
            <person name="Geller-Mcgrath D.E."/>
            <person name="Sieber C.M.K."/>
            <person name="Emerson J.B."/>
            <person name="Anantharaman K."/>
            <person name="Thomas B.C."/>
            <person name="Malmstrom R."/>
            <person name="Stieglmeier M."/>
            <person name="Klingl A."/>
            <person name="Woyke T."/>
            <person name="Ryan C.M."/>
            <person name="Banfield J.F."/>
        </authorList>
    </citation>
    <scope>NUCLEOTIDE SEQUENCE [LARGE SCALE GENOMIC DNA]</scope>
</reference>
<name>A0A2M7TFK3_UNCKA</name>
<dbReference type="AlphaFoldDB" id="A0A2M7TFK3"/>
<evidence type="ECO:0000313" key="2">
    <source>
        <dbReference type="Proteomes" id="UP000228920"/>
    </source>
</evidence>
<comment type="caution">
    <text evidence="1">The sequence shown here is derived from an EMBL/GenBank/DDBJ whole genome shotgun (WGS) entry which is preliminary data.</text>
</comment>
<dbReference type="EMBL" id="PFNL01000167">
    <property type="protein sequence ID" value="PIZ44651.1"/>
    <property type="molecule type" value="Genomic_DNA"/>
</dbReference>